<evidence type="ECO:0000313" key="12">
    <source>
        <dbReference type="EMBL" id="CCC14187.1"/>
    </source>
</evidence>
<evidence type="ECO:0000256" key="4">
    <source>
        <dbReference type="ARBA" id="ARBA00022801"/>
    </source>
</evidence>
<proteinExistence type="inferred from homology"/>
<dbReference type="FunFam" id="3.40.50.720:FF:000688">
    <property type="entry name" value="Dehydrogenase, putative (AFU_orthologue AFUA_8G05760)"/>
    <property type="match status" value="1"/>
</dbReference>
<comment type="caution">
    <text evidence="12">The sequence shown here is derived from an EMBL/GenBank/DDBJ whole genome shotgun (WGS) entry which is preliminary data.</text>
</comment>
<keyword evidence="7" id="KW-0119">Carbohydrate metabolism</keyword>
<reference evidence="12 13" key="1">
    <citation type="journal article" date="2010" name="PLoS Genet.">
        <title>De novo assembly of a 40 Mb eukaryotic genome from short sequence reads: Sordaria macrospora, a model organism for fungal morphogenesis.</title>
        <authorList>
            <person name="Nowrousian M."/>
            <person name="Stajich J."/>
            <person name="Chu M."/>
            <person name="Engh I."/>
            <person name="Espagne E."/>
            <person name="Halliday K."/>
            <person name="Kamerewerd J."/>
            <person name="Kempken F."/>
            <person name="Knab B."/>
            <person name="Kuo H.C."/>
            <person name="Osiewacz H.D."/>
            <person name="Poeggeler S."/>
            <person name="Read N."/>
            <person name="Seiler S."/>
            <person name="Smith K."/>
            <person name="Zickler D."/>
            <person name="Kueck U."/>
            <person name="Freitag M."/>
        </authorList>
    </citation>
    <scope>NUCLEOTIDE SEQUENCE [LARGE SCALE GENOMIC DNA]</scope>
    <source>
        <strain evidence="13">ATCC MYA-333 / DSM 997 / K(L3346) / K-hell</strain>
        <tissue evidence="12">Mycelium</tissue>
    </source>
</reference>
<evidence type="ECO:0000256" key="1">
    <source>
        <dbReference type="ARBA" id="ARBA00000966"/>
    </source>
</evidence>
<dbReference type="InterPro" id="IPR037019">
    <property type="entry name" value="Glyco_hydro_7_sf"/>
</dbReference>
<dbReference type="SUPFAM" id="SSF51735">
    <property type="entry name" value="NAD(P)-binding Rossmann-fold domains"/>
    <property type="match status" value="1"/>
</dbReference>
<evidence type="ECO:0000256" key="7">
    <source>
        <dbReference type="ARBA" id="ARBA00023277"/>
    </source>
</evidence>
<evidence type="ECO:0000256" key="5">
    <source>
        <dbReference type="ARBA" id="ARBA00023001"/>
    </source>
</evidence>
<dbReference type="Gene3D" id="3.40.50.720">
    <property type="entry name" value="NAD(P)-binding Rossmann-like Domain"/>
    <property type="match status" value="2"/>
</dbReference>
<protein>
    <recommendedName>
        <fullName evidence="3">cellulase</fullName>
        <ecNumber evidence="3">3.2.1.4</ecNumber>
    </recommendedName>
</protein>
<dbReference type="CDD" id="cd12163">
    <property type="entry name" value="2-Hacid_dh_5"/>
    <property type="match status" value="1"/>
</dbReference>
<evidence type="ECO:0000256" key="2">
    <source>
        <dbReference type="ARBA" id="ARBA00006044"/>
    </source>
</evidence>
<dbReference type="PROSITE" id="PS00065">
    <property type="entry name" value="D_2_HYDROXYACID_DH_1"/>
    <property type="match status" value="1"/>
</dbReference>
<dbReference type="GO" id="GO:0008810">
    <property type="term" value="F:cellulase activity"/>
    <property type="evidence" value="ECO:0007669"/>
    <property type="project" value="UniProtKB-EC"/>
</dbReference>
<dbReference type="InterPro" id="IPR006140">
    <property type="entry name" value="D-isomer_DH_NAD-bd"/>
</dbReference>
<keyword evidence="8" id="KW-0326">Glycosidase</keyword>
<dbReference type="GO" id="GO:0030245">
    <property type="term" value="P:cellulose catabolic process"/>
    <property type="evidence" value="ECO:0007669"/>
    <property type="project" value="UniProtKB-KW"/>
</dbReference>
<dbReference type="EC" id="3.2.1.4" evidence="3"/>
<sequence length="832" mass="91027">MSPKTLLSVLLATAVTAQRAGKLTPEVHPKLPTWECTVAGGCIQKDTSLVLDSDYRWVHTDDYINCKINGLNPAVCPDAATCASNCNLEGVDYAGSGIHANGSELTLNLFVNRTDGTTSLVSPRVYLLANETTYDMFSLLDKEFTFDVDVSKLPCGTNGALYFSEMLANGGKSSLNPAGASYGTGYCDAQCPTPAFINGEANLENYGSCCNEMDIWEANSRATAFTPHPCNVTALYKCSGALCGRTDKYQSVCDKDGCDYNPYRLGHHPYYGRGEGNKVDTTRPFTVVTQFFSNTTSTGEKELSAIKRLYLQDDKLITTSTIAVPGYDSASDTITDEFCAKNKQVFGGVNAFANQGGLRQMGEALDRGMVLVFSVWHDAGSAMKLLDGTFPVGADPETQLGTGRGPCLPEEGHADDIQKDASWTEVKFSNVKSGEIGFNIIRHPVKNNTDININININTDINTDNRSTHVNMTLIKLPSLAEEINNNPTLKNHKLIILTPWAPPPGFLASLQQHFPDLVIEYHQSEWTQPQPGSPENPPPPPFPVEEWKDVTILLTFTYLPQPKDAPKLHPQISEWLILTYLSFNHRLPHYLSLQKQAHWSRGHFDSIEDATAKTVGILGYGAIGRQTARLAVAMGMRVHAYTLHPRPTPESRKDRGWAPQGMGDPDGIFPSKWFSGAAKEDLHTFLASGLDLLVVSTPLTPGTKHLLGKEEFEILYKASPPTIFVDETGKTETRGRTFVSNIARGPVINTDHLIDALETGKIRGAALDVTDPEPLPDGHKLWSTRNVILTPHVSGASTRYNERVLAILEENLGRLGRGAGLVNKVSRREGY</sequence>
<dbReference type="OrthoDB" id="412382at2759"/>
<evidence type="ECO:0000313" key="13">
    <source>
        <dbReference type="Proteomes" id="UP000001881"/>
    </source>
</evidence>
<feature type="signal peptide" evidence="10">
    <location>
        <begin position="1"/>
        <end position="17"/>
    </location>
</feature>
<dbReference type="Gene3D" id="2.70.100.10">
    <property type="entry name" value="Glycoside hydrolase, family 7, domain"/>
    <property type="match status" value="1"/>
</dbReference>
<gene>
    <name evidence="12" type="ORF">SMAC_09043</name>
</gene>
<dbReference type="InterPro" id="IPR001722">
    <property type="entry name" value="Glyco_hydro_7"/>
</dbReference>
<evidence type="ECO:0000256" key="9">
    <source>
        <dbReference type="ARBA" id="ARBA00023326"/>
    </source>
</evidence>
<dbReference type="eggNOG" id="ENOG502SJT6">
    <property type="taxonomic scope" value="Eukaryota"/>
</dbReference>
<dbReference type="GO" id="GO:0051287">
    <property type="term" value="F:NAD binding"/>
    <property type="evidence" value="ECO:0007669"/>
    <property type="project" value="InterPro"/>
</dbReference>
<keyword evidence="13" id="KW-1185">Reference proteome</keyword>
<keyword evidence="5" id="KW-0136">Cellulose degradation</keyword>
<keyword evidence="10" id="KW-0732">Signal</keyword>
<evidence type="ECO:0000259" key="11">
    <source>
        <dbReference type="Pfam" id="PF02826"/>
    </source>
</evidence>
<organism evidence="12 13">
    <name type="scientific">Sordaria macrospora (strain ATCC MYA-333 / DSM 997 / K(L3346) / K-hell)</name>
    <dbReference type="NCBI Taxonomy" id="771870"/>
    <lineage>
        <taxon>Eukaryota</taxon>
        <taxon>Fungi</taxon>
        <taxon>Dikarya</taxon>
        <taxon>Ascomycota</taxon>
        <taxon>Pezizomycotina</taxon>
        <taxon>Sordariomycetes</taxon>
        <taxon>Sordariomycetidae</taxon>
        <taxon>Sordariales</taxon>
        <taxon>Sordariaceae</taxon>
        <taxon>Sordaria</taxon>
    </lineage>
</organism>
<keyword evidence="6" id="KW-0325">Glycoprotein</keyword>
<dbReference type="InParanoid" id="F7WAJ3"/>
<keyword evidence="4" id="KW-0378">Hydrolase</keyword>
<evidence type="ECO:0000256" key="8">
    <source>
        <dbReference type="ARBA" id="ARBA00023295"/>
    </source>
</evidence>
<dbReference type="InterPro" id="IPR036291">
    <property type="entry name" value="NAD(P)-bd_dom_sf"/>
</dbReference>
<dbReference type="InterPro" id="IPR029752">
    <property type="entry name" value="D-isomer_DH_CS1"/>
</dbReference>
<dbReference type="PRINTS" id="PR00734">
    <property type="entry name" value="GLHYDRLASE7"/>
</dbReference>
<comment type="catalytic activity">
    <reaction evidence="1">
        <text>Endohydrolysis of (1-&gt;4)-beta-D-glucosidic linkages in cellulose, lichenin and cereal beta-D-glucans.</text>
        <dbReference type="EC" id="3.2.1.4"/>
    </reaction>
</comment>
<feature type="domain" description="D-isomer specific 2-hydroxyacid dehydrogenase NAD-binding" evidence="11">
    <location>
        <begin position="678"/>
        <end position="795"/>
    </location>
</feature>
<dbReference type="AlphaFoldDB" id="F7WAJ3"/>
<dbReference type="SUPFAM" id="SSF49899">
    <property type="entry name" value="Concanavalin A-like lectins/glucanases"/>
    <property type="match status" value="1"/>
</dbReference>
<evidence type="ECO:0000256" key="6">
    <source>
        <dbReference type="ARBA" id="ARBA00023180"/>
    </source>
</evidence>
<dbReference type="Pfam" id="PF02826">
    <property type="entry name" value="2-Hacid_dh_C"/>
    <property type="match status" value="2"/>
</dbReference>
<dbReference type="Pfam" id="PF00840">
    <property type="entry name" value="Glyco_hydro_7"/>
    <property type="match status" value="1"/>
</dbReference>
<dbReference type="CDD" id="cd07999">
    <property type="entry name" value="GH7_CBH_EG"/>
    <property type="match status" value="1"/>
</dbReference>
<comment type="similarity">
    <text evidence="2">Belongs to the glycosyl hydrolase 7 (cellulase C) family.</text>
</comment>
<dbReference type="HOGENOM" id="CLU_341049_0_0_1"/>
<feature type="chain" id="PRO_5003371241" description="cellulase" evidence="10">
    <location>
        <begin position="18"/>
        <end position="832"/>
    </location>
</feature>
<evidence type="ECO:0000256" key="3">
    <source>
        <dbReference type="ARBA" id="ARBA00012601"/>
    </source>
</evidence>
<dbReference type="STRING" id="771870.F7WAJ3"/>
<dbReference type="VEuPathDB" id="FungiDB:SMAC_09043"/>
<keyword evidence="9" id="KW-0624">Polysaccharide degradation</keyword>
<name>F7WAJ3_SORMK</name>
<dbReference type="PANTHER" id="PTHR33753">
    <property type="entry name" value="1,4-BETA-D-GLUCAN CELLOBIOHYDROLASE B"/>
    <property type="match status" value="1"/>
</dbReference>
<dbReference type="PANTHER" id="PTHR33753:SF1">
    <property type="entry name" value="ENDO-BETA-1,4-GLUCANASE CELB"/>
    <property type="match status" value="1"/>
</dbReference>
<dbReference type="EMBL" id="CABT02000062">
    <property type="protein sequence ID" value="CCC14187.1"/>
    <property type="molecule type" value="Genomic_DNA"/>
</dbReference>
<dbReference type="InterPro" id="IPR013320">
    <property type="entry name" value="ConA-like_dom_sf"/>
</dbReference>
<evidence type="ECO:0000256" key="10">
    <source>
        <dbReference type="SAM" id="SignalP"/>
    </source>
</evidence>
<feature type="domain" description="D-isomer specific 2-hydroxyacid dehydrogenase NAD-binding" evidence="11">
    <location>
        <begin position="581"/>
        <end position="650"/>
    </location>
</feature>
<dbReference type="Proteomes" id="UP000001881">
    <property type="component" value="Unassembled WGS sequence"/>
</dbReference>
<accession>F7WAJ3</accession>